<keyword evidence="3" id="KW-1185">Reference proteome</keyword>
<sequence>MSYRHPDILPYYLDLTTSKKDLSRAKTELKKCTKEIKIKHGEYTKSLEHLRLSGCFCQSLRLYKEEKKTKTRLCNCDIKANREKLPNGGSWSAGTLGLPMNVENTRRLAEKKSYEWKGAKEKVGGLERRVEEGRREVGRKERRYEEKKEELSKRGAVALSAYFQDMEEDDEERFNELTALAQQLAVLDLEEEDFPIKLCFLDKSASMSFSETSLKALEVCFNKSSDIREGTCLVVMLAGVGESQCFLHRPRFEGPQLNFESIQLGCSTWFNEPIYLILSALATQLTSVFGRDSSSFEEPPISVICVTDGIDNCSVRELQDIRALSSAIGGIVDGEGGRVYQPLGSWTRRDRERMADPDDGSNALIPVWLVWCAIGSGSCNLLKQASREVAVVDCTYEIDAAACSTMSDGASENGDPGKIEVGSLVTVKGEKGGGEWVVTREYADAVQEEKKVFFDLQNLSGSKSRKDVPKESVEHAAVGDSGQQAKPRPSKHLAALALVNETLGNTGSVMKQVNAKGIVPLSTGINFITEEFTALISEEPDPKFKVKSIDYFPVEDKFVENFLAKLGKVAWKMCGDEELAPCKKLVTAVVKSLLREEDVHWAVLSDLCNGGEETRRAALVGAAAKLGIVLGDGLESTEKLRRLSSALDSVLQFFFKTGLIRRNWSHGYQLVERHRPSLMAALNVMKGPSDCVMKLGKANYLSRRRNSLPVLRGAVRGEERKLARRATIMSMKKDQEWKWCLDPLEVAEEKQIVSVRKLSGSSTASTSTVRKLSGASSLTDRSGRRLSGDSSSTSSSGW</sequence>
<evidence type="ECO:0000313" key="3">
    <source>
        <dbReference type="Proteomes" id="UP001165160"/>
    </source>
</evidence>
<comment type="caution">
    <text evidence="2">The sequence shown here is derived from an EMBL/GenBank/DDBJ whole genome shotgun (WGS) entry which is preliminary data.</text>
</comment>
<feature type="compositionally biased region" description="Basic and acidic residues" evidence="1">
    <location>
        <begin position="464"/>
        <end position="474"/>
    </location>
</feature>
<organism evidence="2 3">
    <name type="scientific">Triparma verrucosa</name>
    <dbReference type="NCBI Taxonomy" id="1606542"/>
    <lineage>
        <taxon>Eukaryota</taxon>
        <taxon>Sar</taxon>
        <taxon>Stramenopiles</taxon>
        <taxon>Ochrophyta</taxon>
        <taxon>Bolidophyceae</taxon>
        <taxon>Parmales</taxon>
        <taxon>Triparmaceae</taxon>
        <taxon>Triparma</taxon>
    </lineage>
</organism>
<dbReference type="AlphaFoldDB" id="A0A9W7BG31"/>
<dbReference type="Proteomes" id="UP001165160">
    <property type="component" value="Unassembled WGS sequence"/>
</dbReference>
<reference evidence="3" key="1">
    <citation type="journal article" date="2023" name="Commun. Biol.">
        <title>Genome analysis of Parmales, the sister group of diatoms, reveals the evolutionary specialization of diatoms from phago-mixotrophs to photoautotrophs.</title>
        <authorList>
            <person name="Ban H."/>
            <person name="Sato S."/>
            <person name="Yoshikawa S."/>
            <person name="Yamada K."/>
            <person name="Nakamura Y."/>
            <person name="Ichinomiya M."/>
            <person name="Sato N."/>
            <person name="Blanc-Mathieu R."/>
            <person name="Endo H."/>
            <person name="Kuwata A."/>
            <person name="Ogata H."/>
        </authorList>
    </citation>
    <scope>NUCLEOTIDE SEQUENCE [LARGE SCALE GENOMIC DNA]</scope>
    <source>
        <strain evidence="3">NIES 3699</strain>
    </source>
</reference>
<feature type="compositionally biased region" description="Low complexity" evidence="1">
    <location>
        <begin position="788"/>
        <end position="798"/>
    </location>
</feature>
<name>A0A9W7BG31_9STRA</name>
<protein>
    <submittedName>
        <fullName evidence="2">Uncharacterized protein</fullName>
    </submittedName>
</protein>
<feature type="region of interest" description="Disordered" evidence="1">
    <location>
        <begin position="757"/>
        <end position="798"/>
    </location>
</feature>
<evidence type="ECO:0000256" key="1">
    <source>
        <dbReference type="SAM" id="MobiDB-lite"/>
    </source>
</evidence>
<proteinExistence type="predicted"/>
<feature type="compositionally biased region" description="Polar residues" evidence="1">
    <location>
        <begin position="759"/>
        <end position="778"/>
    </location>
</feature>
<evidence type="ECO:0000313" key="2">
    <source>
        <dbReference type="EMBL" id="GMH86078.1"/>
    </source>
</evidence>
<dbReference type="EMBL" id="BRXX01000056">
    <property type="protein sequence ID" value="GMH86078.1"/>
    <property type="molecule type" value="Genomic_DNA"/>
</dbReference>
<gene>
    <name evidence="2" type="ORF">TrVE_jg4427</name>
</gene>
<feature type="region of interest" description="Disordered" evidence="1">
    <location>
        <begin position="462"/>
        <end position="489"/>
    </location>
</feature>
<accession>A0A9W7BG31</accession>